<proteinExistence type="inferred from homology"/>
<name>A0A2I0AYV7_9ASPA</name>
<keyword evidence="12" id="KW-1185">Reference proteome</keyword>
<keyword evidence="6" id="KW-0653">Protein transport</keyword>
<evidence type="ECO:0000256" key="6">
    <source>
        <dbReference type="ARBA" id="ARBA00022927"/>
    </source>
</evidence>
<dbReference type="InterPro" id="IPR004648">
    <property type="entry name" value="Oligpept_transpt"/>
</dbReference>
<comment type="subcellular location">
    <subcellularLocation>
        <location evidence="1">Membrane</location>
        <topology evidence="1">Multi-pass membrane protein</topology>
    </subcellularLocation>
</comment>
<dbReference type="InterPro" id="IPR004813">
    <property type="entry name" value="OPT"/>
</dbReference>
<dbReference type="GO" id="GO:0016020">
    <property type="term" value="C:membrane"/>
    <property type="evidence" value="ECO:0007669"/>
    <property type="project" value="UniProtKB-SubCell"/>
</dbReference>
<keyword evidence="3" id="KW-0813">Transport</keyword>
<reference evidence="11 12" key="1">
    <citation type="journal article" date="2017" name="Nature">
        <title>The Apostasia genome and the evolution of orchids.</title>
        <authorList>
            <person name="Zhang G.Q."/>
            <person name="Liu K.W."/>
            <person name="Li Z."/>
            <person name="Lohaus R."/>
            <person name="Hsiao Y.Y."/>
            <person name="Niu S.C."/>
            <person name="Wang J.Y."/>
            <person name="Lin Y.C."/>
            <person name="Xu Q."/>
            <person name="Chen L.J."/>
            <person name="Yoshida K."/>
            <person name="Fujiwara S."/>
            <person name="Wang Z.W."/>
            <person name="Zhang Y.Q."/>
            <person name="Mitsuda N."/>
            <person name="Wang M."/>
            <person name="Liu G.H."/>
            <person name="Pecoraro L."/>
            <person name="Huang H.X."/>
            <person name="Xiao X.J."/>
            <person name="Lin M."/>
            <person name="Wu X.Y."/>
            <person name="Wu W.L."/>
            <person name="Chen Y.Y."/>
            <person name="Chang S.B."/>
            <person name="Sakamoto S."/>
            <person name="Ohme-Takagi M."/>
            <person name="Yagi M."/>
            <person name="Zeng S.J."/>
            <person name="Shen C.Y."/>
            <person name="Yeh C.M."/>
            <person name="Luo Y.B."/>
            <person name="Tsai W.C."/>
            <person name="Van de Peer Y."/>
            <person name="Liu Z.J."/>
        </authorList>
    </citation>
    <scope>NUCLEOTIDE SEQUENCE [LARGE SCALE GENOMIC DNA]</scope>
    <source>
        <strain evidence="12">cv. Shenzhen</strain>
        <tissue evidence="11">Stem</tissue>
    </source>
</reference>
<evidence type="ECO:0000256" key="1">
    <source>
        <dbReference type="ARBA" id="ARBA00004141"/>
    </source>
</evidence>
<dbReference type="GO" id="GO:0015031">
    <property type="term" value="P:protein transport"/>
    <property type="evidence" value="ECO:0007669"/>
    <property type="project" value="UniProtKB-KW"/>
</dbReference>
<evidence type="ECO:0000256" key="10">
    <source>
        <dbReference type="SAM" id="SignalP"/>
    </source>
</evidence>
<evidence type="ECO:0000256" key="5">
    <source>
        <dbReference type="ARBA" id="ARBA00022856"/>
    </source>
</evidence>
<comment type="similarity">
    <text evidence="2">Belongs to the oligopeptide OPT transporter (TC 2.A.67.1) family.</text>
</comment>
<feature type="chain" id="PRO_5014149894" evidence="10">
    <location>
        <begin position="17"/>
        <end position="272"/>
    </location>
</feature>
<evidence type="ECO:0000313" key="11">
    <source>
        <dbReference type="EMBL" id="PKA60706.1"/>
    </source>
</evidence>
<dbReference type="PANTHER" id="PTHR22601">
    <property type="entry name" value="ISP4 LIKE PROTEIN"/>
    <property type="match status" value="1"/>
</dbReference>
<evidence type="ECO:0000313" key="12">
    <source>
        <dbReference type="Proteomes" id="UP000236161"/>
    </source>
</evidence>
<dbReference type="AlphaFoldDB" id="A0A2I0AYV7"/>
<keyword evidence="8 9" id="KW-0472">Membrane</keyword>
<dbReference type="OrthoDB" id="1277657at2759"/>
<dbReference type="GO" id="GO:0035673">
    <property type="term" value="F:oligopeptide transmembrane transporter activity"/>
    <property type="evidence" value="ECO:0007669"/>
    <property type="project" value="InterPro"/>
</dbReference>
<keyword evidence="4 9" id="KW-0812">Transmembrane</keyword>
<evidence type="ECO:0000256" key="3">
    <source>
        <dbReference type="ARBA" id="ARBA00022448"/>
    </source>
</evidence>
<feature type="transmembrane region" description="Helical" evidence="9">
    <location>
        <begin position="118"/>
        <end position="143"/>
    </location>
</feature>
<dbReference type="Proteomes" id="UP000236161">
    <property type="component" value="Unassembled WGS sequence"/>
</dbReference>
<evidence type="ECO:0000256" key="9">
    <source>
        <dbReference type="SAM" id="Phobius"/>
    </source>
</evidence>
<feature type="transmembrane region" description="Helical" evidence="9">
    <location>
        <begin position="150"/>
        <end position="172"/>
    </location>
</feature>
<keyword evidence="7 9" id="KW-1133">Transmembrane helix</keyword>
<evidence type="ECO:0000256" key="2">
    <source>
        <dbReference type="ARBA" id="ARBA00005484"/>
    </source>
</evidence>
<keyword evidence="5" id="KW-0571">Peptide transport</keyword>
<keyword evidence="10" id="KW-0732">Signal</keyword>
<evidence type="ECO:0000256" key="8">
    <source>
        <dbReference type="ARBA" id="ARBA00023136"/>
    </source>
</evidence>
<dbReference type="Pfam" id="PF03169">
    <property type="entry name" value="OPT"/>
    <property type="match status" value="1"/>
</dbReference>
<dbReference type="EMBL" id="KZ451935">
    <property type="protein sequence ID" value="PKA60706.1"/>
    <property type="molecule type" value="Genomic_DNA"/>
</dbReference>
<evidence type="ECO:0000256" key="4">
    <source>
        <dbReference type="ARBA" id="ARBA00022692"/>
    </source>
</evidence>
<evidence type="ECO:0000256" key="7">
    <source>
        <dbReference type="ARBA" id="ARBA00022989"/>
    </source>
</evidence>
<gene>
    <name evidence="11" type="primary">OPT7</name>
    <name evidence="11" type="ORF">AXF42_Ash006340</name>
</gene>
<sequence length="272" mass="30160">MALIPLSLSLLSASTAKFSPPRPQNLLRREIRAQQWRRIRRSQPLCPRPTEPGTTLGRGRRQELIHRAGSADGAGGRRSVGVGADCEDVGSGDGVVRFAGRRWEFSLNPRPFSVKEHVLITIFANAGAGTVYAIHVVTAVRVFYRHRISFFVCLLGECIHGFSLLPILGLAFELRSIVYSLFLATSSKAATTDAQSHWRSDQRIGTAILERHLLARRAFDSLLDFNLSLLHYHFLDRSYAPILPGDLPLILFPPPPLLCSSKTRHRSSASCV</sequence>
<dbReference type="STRING" id="1088818.A0A2I0AYV7"/>
<organism evidence="11 12">
    <name type="scientific">Apostasia shenzhenica</name>
    <dbReference type="NCBI Taxonomy" id="1088818"/>
    <lineage>
        <taxon>Eukaryota</taxon>
        <taxon>Viridiplantae</taxon>
        <taxon>Streptophyta</taxon>
        <taxon>Embryophyta</taxon>
        <taxon>Tracheophyta</taxon>
        <taxon>Spermatophyta</taxon>
        <taxon>Magnoliopsida</taxon>
        <taxon>Liliopsida</taxon>
        <taxon>Asparagales</taxon>
        <taxon>Orchidaceae</taxon>
        <taxon>Apostasioideae</taxon>
        <taxon>Apostasia</taxon>
    </lineage>
</organism>
<accession>A0A2I0AYV7</accession>
<feature type="signal peptide" evidence="10">
    <location>
        <begin position="1"/>
        <end position="16"/>
    </location>
</feature>
<protein>
    <submittedName>
        <fullName evidence="11">Oligopeptide transporter 7</fullName>
    </submittedName>
</protein>